<name>Q0UY21_PHANO</name>
<evidence type="ECO:0000313" key="3">
    <source>
        <dbReference type="Proteomes" id="UP000001055"/>
    </source>
</evidence>
<feature type="region of interest" description="Disordered" evidence="1">
    <location>
        <begin position="1"/>
        <end position="37"/>
    </location>
</feature>
<dbReference type="InParanoid" id="Q0UY21"/>
<sequence length="77" mass="8648">MEAEDVPAAQPNDDDTSSSDDDFGPALPSSAPKKKKRKLPYEKLYVAALPTSQRYFKSLMHREQLSFTTLDPAHRLP</sequence>
<dbReference type="VEuPathDB" id="FungiDB:JI435_033430"/>
<dbReference type="Proteomes" id="UP000001055">
    <property type="component" value="Unassembled WGS sequence"/>
</dbReference>
<dbReference type="EMBL" id="CH445329">
    <property type="protein sequence ID" value="EAT88548.2"/>
    <property type="molecule type" value="Genomic_DNA"/>
</dbReference>
<dbReference type="AlphaFoldDB" id="Q0UY21"/>
<dbReference type="STRING" id="321614.Q0UY21"/>
<feature type="compositionally biased region" description="Acidic residues" evidence="1">
    <location>
        <begin position="12"/>
        <end position="23"/>
    </location>
</feature>
<dbReference type="RefSeq" id="XP_001793911.1">
    <property type="nucleotide sequence ID" value="XM_001793859.1"/>
</dbReference>
<dbReference type="GeneID" id="5970774"/>
<accession>Q0UY21</accession>
<gene>
    <name evidence="2" type="ORF">SNOG_03343</name>
</gene>
<evidence type="ECO:0000256" key="1">
    <source>
        <dbReference type="SAM" id="MobiDB-lite"/>
    </source>
</evidence>
<dbReference type="KEGG" id="pno:SNOG_03343"/>
<evidence type="ECO:0000313" key="2">
    <source>
        <dbReference type="EMBL" id="EAT88548.2"/>
    </source>
</evidence>
<organism evidence="2 3">
    <name type="scientific">Phaeosphaeria nodorum (strain SN15 / ATCC MYA-4574 / FGSC 10173)</name>
    <name type="common">Glume blotch fungus</name>
    <name type="synonym">Parastagonospora nodorum</name>
    <dbReference type="NCBI Taxonomy" id="321614"/>
    <lineage>
        <taxon>Eukaryota</taxon>
        <taxon>Fungi</taxon>
        <taxon>Dikarya</taxon>
        <taxon>Ascomycota</taxon>
        <taxon>Pezizomycotina</taxon>
        <taxon>Dothideomycetes</taxon>
        <taxon>Pleosporomycetidae</taxon>
        <taxon>Pleosporales</taxon>
        <taxon>Pleosporineae</taxon>
        <taxon>Phaeosphaeriaceae</taxon>
        <taxon>Parastagonospora</taxon>
    </lineage>
</organism>
<reference evidence="3" key="1">
    <citation type="journal article" date="2007" name="Plant Cell">
        <title>Dothideomycete-plant interactions illuminated by genome sequencing and EST analysis of the wheat pathogen Stagonospora nodorum.</title>
        <authorList>
            <person name="Hane J.K."/>
            <person name="Lowe R.G."/>
            <person name="Solomon P.S."/>
            <person name="Tan K.C."/>
            <person name="Schoch C.L."/>
            <person name="Spatafora J.W."/>
            <person name="Crous P.W."/>
            <person name="Kodira C."/>
            <person name="Birren B.W."/>
            <person name="Galagan J.E."/>
            <person name="Torriani S.F."/>
            <person name="McDonald B.A."/>
            <person name="Oliver R.P."/>
        </authorList>
    </citation>
    <scope>NUCLEOTIDE SEQUENCE [LARGE SCALE GENOMIC DNA]</scope>
    <source>
        <strain evidence="3">SN15 / ATCC MYA-4574 / FGSC 10173</strain>
    </source>
</reference>
<dbReference type="HOGENOM" id="CLU_2638886_0_0_1"/>
<proteinExistence type="predicted"/>
<protein>
    <submittedName>
        <fullName evidence="2">Uncharacterized protein</fullName>
    </submittedName>
</protein>